<reference evidence="1" key="1">
    <citation type="journal article" date="2020" name="Mol. Plant Microbe Interact.">
        <title>Genome Sequence of the Biocontrol Agent Coniothyrium minitans strain Conio (IMI 134523).</title>
        <authorList>
            <person name="Patel D."/>
            <person name="Shittu T.A."/>
            <person name="Baroncelli R."/>
            <person name="Muthumeenakshi S."/>
            <person name="Osborne T.H."/>
            <person name="Janganan T.K."/>
            <person name="Sreenivasaprasad S."/>
        </authorList>
    </citation>
    <scope>NUCLEOTIDE SEQUENCE</scope>
    <source>
        <strain evidence="1">Conio</strain>
    </source>
</reference>
<evidence type="ECO:0000313" key="1">
    <source>
        <dbReference type="EMBL" id="KAF9733255.1"/>
    </source>
</evidence>
<protein>
    <submittedName>
        <fullName evidence="1">Uncharacterized protein</fullName>
    </submittedName>
</protein>
<organism evidence="1 2">
    <name type="scientific">Paraphaeosphaeria minitans</name>
    <dbReference type="NCBI Taxonomy" id="565426"/>
    <lineage>
        <taxon>Eukaryota</taxon>
        <taxon>Fungi</taxon>
        <taxon>Dikarya</taxon>
        <taxon>Ascomycota</taxon>
        <taxon>Pezizomycotina</taxon>
        <taxon>Dothideomycetes</taxon>
        <taxon>Pleosporomycetidae</taxon>
        <taxon>Pleosporales</taxon>
        <taxon>Massarineae</taxon>
        <taxon>Didymosphaeriaceae</taxon>
        <taxon>Paraphaeosphaeria</taxon>
    </lineage>
</organism>
<comment type="caution">
    <text evidence="1">The sequence shown here is derived from an EMBL/GenBank/DDBJ whole genome shotgun (WGS) entry which is preliminary data.</text>
</comment>
<proteinExistence type="predicted"/>
<gene>
    <name evidence="1" type="ORF">PMIN01_08938</name>
</gene>
<accession>A0A9P6KNR9</accession>
<name>A0A9P6KNR9_9PLEO</name>
<dbReference type="Proteomes" id="UP000756921">
    <property type="component" value="Unassembled WGS sequence"/>
</dbReference>
<dbReference type="EMBL" id="WJXW01000009">
    <property type="protein sequence ID" value="KAF9733255.1"/>
    <property type="molecule type" value="Genomic_DNA"/>
</dbReference>
<dbReference type="AlphaFoldDB" id="A0A9P6KNR9"/>
<keyword evidence="2" id="KW-1185">Reference proteome</keyword>
<sequence>MRYGFVCFVLLGRRGMVVCCLCHRLMQWAILKRKRRLWTANGSLRNLSLCGITSSRTTVILLDTPAREPMLSFFCCKACCLSPPRASKYRRHRSVPESCMYLSCPQTCNFSVRTILRSTLDLYAANRCLVAPTWTACGF</sequence>
<evidence type="ECO:0000313" key="2">
    <source>
        <dbReference type="Proteomes" id="UP000756921"/>
    </source>
</evidence>